<dbReference type="RefSeq" id="WP_184175489.1">
    <property type="nucleotide sequence ID" value="NZ_JACHGF010000005.1"/>
</dbReference>
<protein>
    <recommendedName>
        <fullName evidence="3">Lipocalin-like domain-containing protein</fullName>
    </recommendedName>
</protein>
<name>A0A840TR49_9BACT</name>
<accession>A0A840TR49</accession>
<dbReference type="Proteomes" id="UP000557307">
    <property type="component" value="Unassembled WGS sequence"/>
</dbReference>
<keyword evidence="2" id="KW-1185">Reference proteome</keyword>
<reference evidence="1 2" key="1">
    <citation type="submission" date="2020-08" db="EMBL/GenBank/DDBJ databases">
        <title>Genomic Encyclopedia of Type Strains, Phase IV (KMG-IV): sequencing the most valuable type-strain genomes for metagenomic binning, comparative biology and taxonomic classification.</title>
        <authorList>
            <person name="Goeker M."/>
        </authorList>
    </citation>
    <scope>NUCLEOTIDE SEQUENCE [LARGE SCALE GENOMIC DNA]</scope>
    <source>
        <strain evidence="1 2">DSM 105074</strain>
    </source>
</reference>
<organism evidence="1 2">
    <name type="scientific">Rhabdobacter roseus</name>
    <dbReference type="NCBI Taxonomy" id="1655419"/>
    <lineage>
        <taxon>Bacteria</taxon>
        <taxon>Pseudomonadati</taxon>
        <taxon>Bacteroidota</taxon>
        <taxon>Cytophagia</taxon>
        <taxon>Cytophagales</taxon>
        <taxon>Cytophagaceae</taxon>
        <taxon>Rhabdobacter</taxon>
    </lineage>
</organism>
<comment type="caution">
    <text evidence="1">The sequence shown here is derived from an EMBL/GenBank/DDBJ whole genome shotgun (WGS) entry which is preliminary data.</text>
</comment>
<dbReference type="AlphaFoldDB" id="A0A840TR49"/>
<evidence type="ECO:0000313" key="2">
    <source>
        <dbReference type="Proteomes" id="UP000557307"/>
    </source>
</evidence>
<proteinExistence type="predicted"/>
<dbReference type="EMBL" id="JACHGF010000005">
    <property type="protein sequence ID" value="MBB5285395.1"/>
    <property type="molecule type" value="Genomic_DNA"/>
</dbReference>
<evidence type="ECO:0008006" key="3">
    <source>
        <dbReference type="Google" id="ProtNLM"/>
    </source>
</evidence>
<gene>
    <name evidence="1" type="ORF">HNQ92_003552</name>
</gene>
<sequence>MSRCTKDMDVQAQEETCSVEDEVKRKETAQELIIGRWNWLKTTYLTRGADLSTQTPTTTQHSRVFEFGRDTLKIFENNALVKAQLYEIKYWGEGTNTVDDVLTVRYLDAEKKELTGVSILRLSTSGQCLMLVNSYNDAGGDVNFRRLP</sequence>
<evidence type="ECO:0000313" key="1">
    <source>
        <dbReference type="EMBL" id="MBB5285395.1"/>
    </source>
</evidence>